<name>A0ABW5CFC3_9PROT</name>
<proteinExistence type="predicted"/>
<accession>A0ABW5CFC3</accession>
<dbReference type="SUPFAM" id="SSF52467">
    <property type="entry name" value="DHS-like NAD/FAD-binding domain"/>
    <property type="match status" value="1"/>
</dbReference>
<dbReference type="Pfam" id="PF13289">
    <property type="entry name" value="SIR2_2"/>
    <property type="match status" value="1"/>
</dbReference>
<evidence type="ECO:0000313" key="1">
    <source>
        <dbReference type="EMBL" id="MFD2235451.1"/>
    </source>
</evidence>
<protein>
    <submittedName>
        <fullName evidence="1">SIR2 family protein</fullName>
    </submittedName>
</protein>
<dbReference type="Gene3D" id="3.40.50.1220">
    <property type="entry name" value="TPP-binding domain"/>
    <property type="match status" value="1"/>
</dbReference>
<dbReference type="Proteomes" id="UP001597296">
    <property type="component" value="Unassembled WGS sequence"/>
</dbReference>
<dbReference type="EMBL" id="JBHUIY010000048">
    <property type="protein sequence ID" value="MFD2235451.1"/>
    <property type="molecule type" value="Genomic_DNA"/>
</dbReference>
<reference evidence="2" key="1">
    <citation type="journal article" date="2019" name="Int. J. Syst. Evol. Microbiol.">
        <title>The Global Catalogue of Microorganisms (GCM) 10K type strain sequencing project: providing services to taxonomists for standard genome sequencing and annotation.</title>
        <authorList>
            <consortium name="The Broad Institute Genomics Platform"/>
            <consortium name="The Broad Institute Genome Sequencing Center for Infectious Disease"/>
            <person name="Wu L."/>
            <person name="Ma J."/>
        </authorList>
    </citation>
    <scope>NUCLEOTIDE SEQUENCE [LARGE SCALE GENOMIC DNA]</scope>
    <source>
        <strain evidence="2">KCTC 15012</strain>
    </source>
</reference>
<organism evidence="1 2">
    <name type="scientific">Phaeospirillum tilakii</name>
    <dbReference type="NCBI Taxonomy" id="741673"/>
    <lineage>
        <taxon>Bacteria</taxon>
        <taxon>Pseudomonadati</taxon>
        <taxon>Pseudomonadota</taxon>
        <taxon>Alphaproteobacteria</taxon>
        <taxon>Rhodospirillales</taxon>
        <taxon>Rhodospirillaceae</taxon>
        <taxon>Phaeospirillum</taxon>
    </lineage>
</organism>
<dbReference type="InterPro" id="IPR029035">
    <property type="entry name" value="DHS-like_NAD/FAD-binding_dom"/>
</dbReference>
<keyword evidence="2" id="KW-1185">Reference proteome</keyword>
<sequence length="873" mass="100242">MESYRCPLEALGLKFVKLAELRYALGTITIVLEKKMTINVEDKNQFVKILAAEIIKSYKIDGRNKAKVNFFIGAGCSVTAGMPLANDVAKKGINLLYEYENQTDQEKDSTENSIEEKLKLLIEQGKINKKSNGGGLLIKNDIVNWGNVYEELFSNGYKSPNQSRNFFSKLVEESGGAINWSHICLGQLAYEKLLSTVITTNFDRLVVRGMVYAGVVSLVCDDMQNINKITENQDVPQVIEVHGSYFSYNLANKNADIKNKWKIFSGCFESIYKSSDALIFIGFSGSDKSIMKFICEASEKYQDVPIYWVFYEKEWREVGGRVKNFLSKKKIQANLVYNYSSDDFFSDLMRELKIEKLPLISYQKDKIERQMRLLGISDIINKDISHKIKLGSALFNEIGELASASPFSKKQEDAAEQIKILRNDCKLTEAYNISVQYCDIYGDDIFQDAKSISLKLANEIGISILSYGSLLHSEKDISYAGRIYANLLSSHSPEFSEIYEITTYLGEAEYLLTERHRRPINHDNLDLLNKYEKTLDSFIEKATSDIDRVLLQGKYSKLLIFLSTLYHRKGREEKSLILENEAKDKASVFKKYNNLKKENNGIWGYLNYNYYYIISLSRDVSDQEKKNACAAYKNAMSSAQFMEEMPILWIDGCRNFEQTALKFSFFDKKEQVLEETVIFLRKALHHKICINIPSLYSEMQFLTGDALLRLGKIQNNAGKFEESIFLLESYVKIRSSGLGEIFKNINRNKIIAFYDIASAYYHYGMIVNDAAKLNHSIKVYWQIIKNAKFHDYLDPLSKNYLGNKADAAIYHGFCLAINNYVTLKRSPINFHDGELDEIFFRAINMLEKINDKDQAEILRSIHSRLRGIQMVFK</sequence>
<dbReference type="RefSeq" id="WP_377318649.1">
    <property type="nucleotide sequence ID" value="NZ_JBHUIY010000048.1"/>
</dbReference>
<evidence type="ECO:0000313" key="2">
    <source>
        <dbReference type="Proteomes" id="UP001597296"/>
    </source>
</evidence>
<comment type="caution">
    <text evidence="1">The sequence shown here is derived from an EMBL/GenBank/DDBJ whole genome shotgun (WGS) entry which is preliminary data.</text>
</comment>
<gene>
    <name evidence="1" type="ORF">ACFSNB_16735</name>
</gene>